<feature type="domain" description="DNA polymerase alpha/delta/epsilon subunit B" evidence="6">
    <location>
        <begin position="245"/>
        <end position="430"/>
    </location>
</feature>
<comment type="similarity">
    <text evidence="2">Belongs to the DNA polymerase alpha subunit B family.</text>
</comment>
<comment type="subcellular location">
    <subcellularLocation>
        <location evidence="1">Nucleus</location>
    </subcellularLocation>
</comment>
<dbReference type="GO" id="GO:0003677">
    <property type="term" value="F:DNA binding"/>
    <property type="evidence" value="ECO:0007669"/>
    <property type="project" value="InterPro"/>
</dbReference>
<dbReference type="GO" id="GO:0006270">
    <property type="term" value="P:DNA replication initiation"/>
    <property type="evidence" value="ECO:0007669"/>
    <property type="project" value="TreeGrafter"/>
</dbReference>
<feature type="domain" description="DNA polymerase alpha subunit B OB" evidence="7">
    <location>
        <begin position="114"/>
        <end position="215"/>
    </location>
</feature>
<dbReference type="Pfam" id="PF04042">
    <property type="entry name" value="DNA_pol_E_B"/>
    <property type="match status" value="1"/>
</dbReference>
<gene>
    <name evidence="8" type="ORF">AMORRO_LOCUS5421</name>
</gene>
<name>A0A9N9AWI9_9GLOM</name>
<evidence type="ECO:0000313" key="8">
    <source>
        <dbReference type="EMBL" id="CAG8547618.1"/>
    </source>
</evidence>
<dbReference type="InterPro" id="IPR016722">
    <property type="entry name" value="DNA_pol_alpha_bsu"/>
</dbReference>
<organism evidence="8 9">
    <name type="scientific">Acaulospora morrowiae</name>
    <dbReference type="NCBI Taxonomy" id="94023"/>
    <lineage>
        <taxon>Eukaryota</taxon>
        <taxon>Fungi</taxon>
        <taxon>Fungi incertae sedis</taxon>
        <taxon>Mucoromycota</taxon>
        <taxon>Glomeromycotina</taxon>
        <taxon>Glomeromycetes</taxon>
        <taxon>Diversisporales</taxon>
        <taxon>Acaulosporaceae</taxon>
        <taxon>Acaulospora</taxon>
    </lineage>
</organism>
<dbReference type="Pfam" id="PF22062">
    <property type="entry name" value="OB_DPOA2"/>
    <property type="match status" value="1"/>
</dbReference>
<proteinExistence type="inferred from homology"/>
<dbReference type="Proteomes" id="UP000789342">
    <property type="component" value="Unassembled WGS sequence"/>
</dbReference>
<keyword evidence="9" id="KW-1185">Reference proteome</keyword>
<feature type="non-terminal residue" evidence="8">
    <location>
        <position position="1"/>
    </location>
</feature>
<evidence type="ECO:0000259" key="7">
    <source>
        <dbReference type="Pfam" id="PF22062"/>
    </source>
</evidence>
<dbReference type="OrthoDB" id="336885at2759"/>
<reference evidence="8" key="1">
    <citation type="submission" date="2021-06" db="EMBL/GenBank/DDBJ databases">
        <authorList>
            <person name="Kallberg Y."/>
            <person name="Tangrot J."/>
            <person name="Rosling A."/>
        </authorList>
    </citation>
    <scope>NUCLEOTIDE SEQUENCE</scope>
    <source>
        <strain evidence="8">CL551</strain>
    </source>
</reference>
<dbReference type="AlphaFoldDB" id="A0A9N9AWI9"/>
<evidence type="ECO:0000256" key="5">
    <source>
        <dbReference type="ARBA" id="ARBA00023242"/>
    </source>
</evidence>
<dbReference type="InterPro" id="IPR054300">
    <property type="entry name" value="OB_DPOA2"/>
</dbReference>
<dbReference type="EMBL" id="CAJVPV010003267">
    <property type="protein sequence ID" value="CAG8547618.1"/>
    <property type="molecule type" value="Genomic_DNA"/>
</dbReference>
<accession>A0A9N9AWI9</accession>
<dbReference type="InterPro" id="IPR007185">
    <property type="entry name" value="DNA_pol_a/d/e_bsu"/>
</dbReference>
<protein>
    <recommendedName>
        <fullName evidence="3">DNA polymerase alpha subunit B</fullName>
    </recommendedName>
</protein>
<evidence type="ECO:0000259" key="6">
    <source>
        <dbReference type="Pfam" id="PF04042"/>
    </source>
</evidence>
<evidence type="ECO:0000313" key="9">
    <source>
        <dbReference type="Proteomes" id="UP000789342"/>
    </source>
</evidence>
<comment type="caution">
    <text evidence="8">The sequence shown here is derived from an EMBL/GenBank/DDBJ whole genome shotgun (WGS) entry which is preliminary data.</text>
</comment>
<keyword evidence="4" id="KW-0235">DNA replication</keyword>
<dbReference type="PIRSF" id="PIRSF018300">
    <property type="entry name" value="DNA_pol_alph_2"/>
    <property type="match status" value="1"/>
</dbReference>
<dbReference type="Gene3D" id="3.60.21.60">
    <property type="match status" value="2"/>
</dbReference>
<keyword evidence="5" id="KW-0539">Nucleus</keyword>
<evidence type="ECO:0000256" key="3">
    <source>
        <dbReference type="ARBA" id="ARBA00018596"/>
    </source>
</evidence>
<evidence type="ECO:0000256" key="2">
    <source>
        <dbReference type="ARBA" id="ARBA00007299"/>
    </source>
</evidence>
<sequence length="483" mass="54171">FDLMEYQGNNKLQTAVPQRKVYDVNSVDNMLEDFNMQVTPTKFVVEGENFKTSPAKSTFHDRQNRGKTLVTLNPNLGLSDNIGVANSPCVVTILPKQQLETYRYMHQTLNEKYEVLIERMENLAEVIAKHYEIEITDPSSLNQSETSTVGRICCDSEGKLNQESVTLESLPYFGGKKVKLAINNLSSYALFPGQIVGIQGINNFGSELNVTKILEIPLLPMCRTPSDTIMDYYGPSKLNGRPLNVVISSGPYMLDIEFKLEPLRELLNKMSAEKPDVLILMGPFVDEDHPLIQAGEVNITPGEIFSRKIAPMLLAFVRKSPNVKLIMIPSVKDICHDHIAFPQPPWDKSGIPESIICLPNPVQFKVNEVVFAIGNVDILCHLFQEETESLYPLFPPSMGVNLDLKHSSSLDLIYTPDVLVLPSKLKYFAKVLDNVICVNPGYLAKGSNTYAKMVIHPFPPNLASEAEVEHFVYQRTRVDIVRI</sequence>
<dbReference type="GO" id="GO:0005658">
    <property type="term" value="C:alpha DNA polymerase:primase complex"/>
    <property type="evidence" value="ECO:0007669"/>
    <property type="project" value="TreeGrafter"/>
</dbReference>
<evidence type="ECO:0000256" key="1">
    <source>
        <dbReference type="ARBA" id="ARBA00004123"/>
    </source>
</evidence>
<dbReference type="PANTHER" id="PTHR23061:SF12">
    <property type="entry name" value="DNA POLYMERASE ALPHA SUBUNIT B"/>
    <property type="match status" value="1"/>
</dbReference>
<evidence type="ECO:0000256" key="4">
    <source>
        <dbReference type="ARBA" id="ARBA00022705"/>
    </source>
</evidence>
<dbReference type="PANTHER" id="PTHR23061">
    <property type="entry name" value="DNA POLYMERASE 2 ALPHA 70 KDA SUBUNIT"/>
    <property type="match status" value="1"/>
</dbReference>